<name>A0ABX6GYY9_9MICO</name>
<dbReference type="EMBL" id="CP047180">
    <property type="protein sequence ID" value="QHC62731.1"/>
    <property type="molecule type" value="Genomic_DNA"/>
</dbReference>
<gene>
    <name evidence="3" type="ORF">GSU69_08595</name>
</gene>
<feature type="domain" description="ABM" evidence="2">
    <location>
        <begin position="30"/>
        <end position="90"/>
    </location>
</feature>
<accession>A0ABX6GYY9</accession>
<dbReference type="SUPFAM" id="SSF54909">
    <property type="entry name" value="Dimeric alpha+beta barrel"/>
    <property type="match status" value="1"/>
</dbReference>
<dbReference type="Pfam" id="PF03992">
    <property type="entry name" value="ABM"/>
    <property type="match status" value="1"/>
</dbReference>
<dbReference type="InterPro" id="IPR007138">
    <property type="entry name" value="ABM_dom"/>
</dbReference>
<evidence type="ECO:0000256" key="1">
    <source>
        <dbReference type="SAM" id="MobiDB-lite"/>
    </source>
</evidence>
<evidence type="ECO:0000313" key="3">
    <source>
        <dbReference type="EMBL" id="QHC62731.1"/>
    </source>
</evidence>
<feature type="region of interest" description="Disordered" evidence="1">
    <location>
        <begin position="1"/>
        <end position="26"/>
    </location>
</feature>
<dbReference type="Gene3D" id="3.30.70.100">
    <property type="match status" value="1"/>
</dbReference>
<keyword evidence="4" id="KW-1185">Reference proteome</keyword>
<protein>
    <recommendedName>
        <fullName evidence="2">ABM domain-containing protein</fullName>
    </recommendedName>
</protein>
<dbReference type="Proteomes" id="UP000464597">
    <property type="component" value="Chromosome"/>
</dbReference>
<evidence type="ECO:0000259" key="2">
    <source>
        <dbReference type="Pfam" id="PF03992"/>
    </source>
</evidence>
<reference evidence="4" key="1">
    <citation type="submission" date="2019-12" db="EMBL/GenBank/DDBJ databases">
        <title>Complete and draft genome sequences of new strains and members of some known species of the genus Rathayibacter isolated from plants.</title>
        <authorList>
            <person name="Tarlachkov S.V."/>
            <person name="Starodumova I.P."/>
            <person name="Dorofeeva L.V."/>
            <person name="Prisyazhnaya N.V."/>
            <person name="Leyn S."/>
            <person name="Zlamal J."/>
            <person name="Elan M."/>
            <person name="Osterman A.L."/>
            <person name="Nadler S."/>
            <person name="Subbotin S.A."/>
            <person name="Evtushenko L.I."/>
        </authorList>
    </citation>
    <scope>NUCLEOTIDE SEQUENCE [LARGE SCALE GENOMIC DNA]</scope>
    <source>
        <strain evidence="4">VKM Ac-2802</strain>
    </source>
</reference>
<proteinExistence type="predicted"/>
<evidence type="ECO:0000313" key="4">
    <source>
        <dbReference type="Proteomes" id="UP000464597"/>
    </source>
</evidence>
<sequence>MRSPGEHDDPDQQSTEQGRAGAEEIHGTSRIQIFDGELERFKELAQECIDIVRESDSGTVEYSFFVNAEGTEAFVHERYRDSAAGLEHMRNIGRMMESLSEVCAMTGEVCGEPNAELREALTAAGVTIYSPLTSHLRVVP</sequence>
<dbReference type="RefSeq" id="WP_159422667.1">
    <property type="nucleotide sequence ID" value="NZ_CP047180.1"/>
</dbReference>
<organism evidence="3 4">
    <name type="scientific">Rathayibacter festucae</name>
    <dbReference type="NCBI Taxonomy" id="110937"/>
    <lineage>
        <taxon>Bacteria</taxon>
        <taxon>Bacillati</taxon>
        <taxon>Actinomycetota</taxon>
        <taxon>Actinomycetes</taxon>
        <taxon>Micrococcales</taxon>
        <taxon>Microbacteriaceae</taxon>
        <taxon>Rathayibacter</taxon>
    </lineage>
</organism>
<dbReference type="InterPro" id="IPR011008">
    <property type="entry name" value="Dimeric_a/b-barrel"/>
</dbReference>